<dbReference type="GeneID" id="33062470"/>
<evidence type="ECO:0000313" key="5">
    <source>
        <dbReference type="Proteomes" id="UP000196118"/>
    </source>
</evidence>
<dbReference type="Proteomes" id="UP001214131">
    <property type="component" value="Chromosome"/>
</dbReference>
<evidence type="ECO:0000313" key="2">
    <source>
        <dbReference type="EMBL" id="ARW20507.1"/>
    </source>
</evidence>
<name>A0A0R2H6N8_PEDPE</name>
<accession>A0A8G1E4X8</accession>
<dbReference type="EMBL" id="CP021474">
    <property type="protein sequence ID" value="ARW20507.1"/>
    <property type="molecule type" value="Genomic_DNA"/>
</dbReference>
<proteinExistence type="predicted"/>
<gene>
    <name evidence="3" type="ORF">ITQ90_07820</name>
    <name evidence="4" type="ORF">PWB86_03500</name>
    <name evidence="2" type="ORF">S100892_01968</name>
</gene>
<protein>
    <submittedName>
        <fullName evidence="2">Uncharacterized protein</fullName>
    </submittedName>
</protein>
<sequence>MSKRKNKLTAAQKSEKAQAVIADSRKPTLTIDNLPTWLQGIALSRFKWIQWIAFLPLLIAFIASPMLQNEVPAALGSSAGMVNKNVLFLVPFCCLIVAYFCWISIRTRRRVDKVSEDVEKFAVMEMETILGDLIVIAICTVVTLWQVFVAFH</sequence>
<dbReference type="RefSeq" id="WP_002834504.1">
    <property type="nucleotide sequence ID" value="NZ_BEWQ01000009.1"/>
</dbReference>
<keyword evidence="1" id="KW-1133">Transmembrane helix</keyword>
<dbReference type="EMBL" id="CP118739">
    <property type="protein sequence ID" value="WEA57941.1"/>
    <property type="molecule type" value="Genomic_DNA"/>
</dbReference>
<evidence type="ECO:0000256" key="1">
    <source>
        <dbReference type="SAM" id="Phobius"/>
    </source>
</evidence>
<organism evidence="2 5">
    <name type="scientific">Pediococcus pentosaceus</name>
    <dbReference type="NCBI Taxonomy" id="1255"/>
    <lineage>
        <taxon>Bacteria</taxon>
        <taxon>Bacillati</taxon>
        <taxon>Bacillota</taxon>
        <taxon>Bacilli</taxon>
        <taxon>Lactobacillales</taxon>
        <taxon>Lactobacillaceae</taxon>
        <taxon>Pediococcus</taxon>
    </lineage>
</organism>
<dbReference type="Proteomes" id="UP001194632">
    <property type="component" value="Unassembled WGS sequence"/>
</dbReference>
<accession>A0A0R2H6N8</accession>
<reference evidence="2 5" key="1">
    <citation type="submission" date="2017-05" db="EMBL/GenBank/DDBJ databases">
        <title>Genome sequence of Pediococcus pentosaceus strain SRCM100892.</title>
        <authorList>
            <person name="Cho S.H."/>
        </authorList>
    </citation>
    <scope>NUCLEOTIDE SEQUENCE [LARGE SCALE GENOMIC DNA]</scope>
    <source>
        <strain evidence="2 5">SRCM100892</strain>
    </source>
</reference>
<feature type="transmembrane region" description="Helical" evidence="1">
    <location>
        <begin position="129"/>
        <end position="151"/>
    </location>
</feature>
<feature type="transmembrane region" description="Helical" evidence="1">
    <location>
        <begin position="48"/>
        <end position="66"/>
    </location>
</feature>
<dbReference type="Proteomes" id="UP000196118">
    <property type="component" value="Chromosome"/>
</dbReference>
<reference evidence="3" key="2">
    <citation type="submission" date="2020-11" db="EMBL/GenBank/DDBJ databases">
        <title>Antibiotic susceptibility profiles of Pediococcus pentosaceus from various origins and their implications for the safety assessment of strains with food-technology applications.</title>
        <authorList>
            <person name="Shani N."/>
            <person name="Oberhaensli S."/>
            <person name="Arias E."/>
        </authorList>
    </citation>
    <scope>NUCLEOTIDE SEQUENCE</scope>
    <source>
        <strain evidence="3">FAM 24207</strain>
    </source>
</reference>
<keyword evidence="1" id="KW-0812">Transmembrane</keyword>
<evidence type="ECO:0000313" key="4">
    <source>
        <dbReference type="EMBL" id="WEA57941.1"/>
    </source>
</evidence>
<evidence type="ECO:0000313" key="6">
    <source>
        <dbReference type="Proteomes" id="UP001214131"/>
    </source>
</evidence>
<dbReference type="AlphaFoldDB" id="A0A0R2H6N8"/>
<dbReference type="EMBL" id="JADOFP010000006">
    <property type="protein sequence ID" value="MBF7115384.1"/>
    <property type="molecule type" value="Genomic_DNA"/>
</dbReference>
<reference evidence="4 6" key="3">
    <citation type="submission" date="2023-02" db="EMBL/GenBank/DDBJ databases">
        <title>Comparative genomics and fermentation flavor characterization of five lactic acid bacteria reveal flavor biosynthesis metabolic pathways in fermented muskmelon puree.</title>
        <authorList>
            <person name="Yuan L."/>
            <person name="Li M."/>
            <person name="Xu X."/>
            <person name="Lao F."/>
            <person name="Wu J."/>
        </authorList>
    </citation>
    <scope>NUCLEOTIDE SEQUENCE [LARGE SCALE GENOMIC DNA]</scope>
    <source>
        <strain evidence="4 6">Ca-4</strain>
    </source>
</reference>
<keyword evidence="1" id="KW-0472">Membrane</keyword>
<evidence type="ECO:0000313" key="3">
    <source>
        <dbReference type="EMBL" id="MBF7115384.1"/>
    </source>
</evidence>
<dbReference type="OMA" id="CWISIRT"/>
<feature type="transmembrane region" description="Helical" evidence="1">
    <location>
        <begin position="86"/>
        <end position="105"/>
    </location>
</feature>